<evidence type="ECO:0000313" key="1">
    <source>
        <dbReference type="EMBL" id="MCW6510558.1"/>
    </source>
</evidence>
<sequence length="70" mass="7726">MLSSVVDQCLSLALASASKQVGFNRMKTAQRRMNSWQAPLASYPRLQAALAKAQADGVVSSRRRFSDRLQ</sequence>
<accession>A0AA41Z0J6</accession>
<dbReference type="Proteomes" id="UP001165667">
    <property type="component" value="Unassembled WGS sequence"/>
</dbReference>
<protein>
    <submittedName>
        <fullName evidence="1">Uncharacterized protein</fullName>
    </submittedName>
</protein>
<name>A0AA41Z0J6_9HYPH</name>
<proteinExistence type="predicted"/>
<dbReference type="EMBL" id="JAMOIM010000016">
    <property type="protein sequence ID" value="MCW6510558.1"/>
    <property type="molecule type" value="Genomic_DNA"/>
</dbReference>
<evidence type="ECO:0000313" key="2">
    <source>
        <dbReference type="Proteomes" id="UP001165667"/>
    </source>
</evidence>
<dbReference type="AlphaFoldDB" id="A0AA41Z0J6"/>
<dbReference type="RefSeq" id="WP_282586934.1">
    <property type="nucleotide sequence ID" value="NZ_JAMOIM010000016.1"/>
</dbReference>
<organism evidence="1 2">
    <name type="scientific">Lichenifustis flavocetrariae</name>
    <dbReference type="NCBI Taxonomy" id="2949735"/>
    <lineage>
        <taxon>Bacteria</taxon>
        <taxon>Pseudomonadati</taxon>
        <taxon>Pseudomonadota</taxon>
        <taxon>Alphaproteobacteria</taxon>
        <taxon>Hyphomicrobiales</taxon>
        <taxon>Lichenihabitantaceae</taxon>
        <taxon>Lichenifustis</taxon>
    </lineage>
</organism>
<gene>
    <name evidence="1" type="ORF">M8523_21295</name>
</gene>
<reference evidence="1" key="1">
    <citation type="submission" date="2022-05" db="EMBL/GenBank/DDBJ databases">
        <authorList>
            <person name="Pankratov T."/>
        </authorList>
    </citation>
    <scope>NUCLEOTIDE SEQUENCE</scope>
    <source>
        <strain evidence="1">BP6-180914</strain>
    </source>
</reference>
<keyword evidence="2" id="KW-1185">Reference proteome</keyword>
<comment type="caution">
    <text evidence="1">The sequence shown here is derived from an EMBL/GenBank/DDBJ whole genome shotgun (WGS) entry which is preliminary data.</text>
</comment>